<reference evidence="1 2" key="1">
    <citation type="submission" date="2016-10" db="EMBL/GenBank/DDBJ databases">
        <authorList>
            <person name="de Groot N.N."/>
        </authorList>
    </citation>
    <scope>NUCLEOTIDE SEQUENCE [LARGE SCALE GENOMIC DNA]</scope>
    <source>
        <strain evidence="1 2">DSM 21650</strain>
    </source>
</reference>
<sequence length="363" mass="43264">MYKKPYYRLYFLRELNEFKKYKIRIDKQEKINQLLLKIKEYNKAVGDPNDHKFLLDIPDKFEYIIHTNVKLISNAICSYDELNQLDFDNDAKIRLYKYEVCWDNIEKQFNDYYFEHEANRISSPDVSLALNKKVAYIALIKSELLCVLLKRAFKVIDTYFKLDELGLPSEDFLVELINSFFDEDNEIIKDKIKVENALDFHYISLLMENKYLINKLYQNGIAVNKEMIEDGFIFDKEVYKEIFKKNPVHYIRLNPKTKKTFIKENADIIRDIEKLEYQVYTDIASTKESMALDTFSDKVKLFVNKRINEHKDIATIIDELKEEGKGYVGEIETVRKSISEICELAGFSDLEKEIKRYQSYNKR</sequence>
<keyword evidence="2" id="KW-1185">Reference proteome</keyword>
<proteinExistence type="predicted"/>
<accession>A0A1H3SR53</accession>
<evidence type="ECO:0000313" key="1">
    <source>
        <dbReference type="EMBL" id="SDZ40031.1"/>
    </source>
</evidence>
<dbReference type="Proteomes" id="UP000198625">
    <property type="component" value="Unassembled WGS sequence"/>
</dbReference>
<evidence type="ECO:0000313" key="2">
    <source>
        <dbReference type="Proteomes" id="UP000198625"/>
    </source>
</evidence>
<gene>
    <name evidence="1" type="ORF">SAMN05660462_03036</name>
</gene>
<organism evidence="1 2">
    <name type="scientific">Proteiniborus ethanoligenes</name>
    <dbReference type="NCBI Taxonomy" id="415015"/>
    <lineage>
        <taxon>Bacteria</taxon>
        <taxon>Bacillati</taxon>
        <taxon>Bacillota</taxon>
        <taxon>Clostridia</taxon>
        <taxon>Eubacteriales</taxon>
        <taxon>Proteiniborus</taxon>
    </lineage>
</organism>
<name>A0A1H3SR53_9FIRM</name>
<dbReference type="RefSeq" id="WP_091733161.1">
    <property type="nucleotide sequence ID" value="NZ_FNQE01000057.1"/>
</dbReference>
<dbReference type="AlphaFoldDB" id="A0A1H3SR53"/>
<dbReference type="EMBL" id="FNQE01000057">
    <property type="protein sequence ID" value="SDZ40031.1"/>
    <property type="molecule type" value="Genomic_DNA"/>
</dbReference>
<protein>
    <submittedName>
        <fullName evidence="1">Uncharacterized protein</fullName>
    </submittedName>
</protein>